<dbReference type="Pfam" id="PF19583">
    <property type="entry name" value="ODP"/>
    <property type="match status" value="1"/>
</dbReference>
<name>A0ABT4XD36_9PSED</name>
<proteinExistence type="predicted"/>
<accession>A0ABT4XD36</accession>
<dbReference type="PANTHER" id="PTHR43717:SF1">
    <property type="entry name" value="ANAEROBIC NITRIC OXIDE REDUCTASE FLAVORUBREDOXIN"/>
    <property type="match status" value="1"/>
</dbReference>
<dbReference type="SUPFAM" id="SSF56281">
    <property type="entry name" value="Metallo-hydrolase/oxidoreductase"/>
    <property type="match status" value="1"/>
</dbReference>
<dbReference type="Gene3D" id="3.60.15.10">
    <property type="entry name" value="Ribonuclease Z/Hydroxyacylglutathione hydrolase-like"/>
    <property type="match status" value="1"/>
</dbReference>
<dbReference type="Proteomes" id="UP001212042">
    <property type="component" value="Unassembled WGS sequence"/>
</dbReference>
<keyword evidence="3" id="KW-1185">Reference proteome</keyword>
<gene>
    <name evidence="2" type="ORF">PH586_06800</name>
</gene>
<sequence length="242" mass="26726">MTVVSEIAPDLYRLSTYVPEANLQFNQFLLRDEQPLLLHTGMRGLFPSVKAAVARLIDPTTLRWIAFSHFEADECGSLREWQTLAPEACALCSVVGKLVSVDDVVAARPAQALDDGELLSTGKYRLRFLRTPHVPHCWDAGLFFEETQGTLLCSDLFHQNGDVEPITSSDVIGRARQTLLDYESSPFAAYMPYTPQTAPTLERLAQLQPKTLATMHGSTFTGNGEQAIRDLAAVMKEILGAD</sequence>
<organism evidence="2 3">
    <name type="scientific">Pseudomonas aestuarii</name>
    <dbReference type="NCBI Taxonomy" id="3018340"/>
    <lineage>
        <taxon>Bacteria</taxon>
        <taxon>Pseudomonadati</taxon>
        <taxon>Pseudomonadota</taxon>
        <taxon>Gammaproteobacteria</taxon>
        <taxon>Pseudomonadales</taxon>
        <taxon>Pseudomonadaceae</taxon>
        <taxon>Pseudomonas</taxon>
    </lineage>
</organism>
<evidence type="ECO:0000313" key="3">
    <source>
        <dbReference type="Proteomes" id="UP001212042"/>
    </source>
</evidence>
<dbReference type="RefSeq" id="WP_271346992.1">
    <property type="nucleotide sequence ID" value="NZ_JAQJZJ010000002.1"/>
</dbReference>
<evidence type="ECO:0000259" key="1">
    <source>
        <dbReference type="Pfam" id="PF19583"/>
    </source>
</evidence>
<evidence type="ECO:0000313" key="2">
    <source>
        <dbReference type="EMBL" id="MDA7086091.1"/>
    </source>
</evidence>
<comment type="caution">
    <text evidence="2">The sequence shown here is derived from an EMBL/GenBank/DDBJ whole genome shotgun (WGS) entry which is preliminary data.</text>
</comment>
<dbReference type="InterPro" id="IPR036866">
    <property type="entry name" value="RibonucZ/Hydroxyglut_hydro"/>
</dbReference>
<reference evidence="2 3" key="1">
    <citation type="submission" date="2023-01" db="EMBL/GenBank/DDBJ databases">
        <title>Pseudomonas SA3-5T sp. nov., isolated from tidal flat sediment.</title>
        <authorList>
            <person name="Kim H.S."/>
            <person name="Kim J.-S."/>
            <person name="Suh M.K."/>
            <person name="Eom M.K."/>
            <person name="Lee J.-S."/>
        </authorList>
    </citation>
    <scope>NUCLEOTIDE SEQUENCE [LARGE SCALE GENOMIC DNA]</scope>
    <source>
        <strain evidence="2 3">SA3-5</strain>
    </source>
</reference>
<dbReference type="PANTHER" id="PTHR43717">
    <property type="entry name" value="ANAEROBIC NITRIC OXIDE REDUCTASE FLAVORUBREDOXIN"/>
    <property type="match status" value="1"/>
</dbReference>
<protein>
    <recommendedName>
        <fullName evidence="1">ODP domain-containing protein</fullName>
    </recommendedName>
</protein>
<dbReference type="InterPro" id="IPR045761">
    <property type="entry name" value="ODP_dom"/>
</dbReference>
<dbReference type="EMBL" id="JAQJZJ010000002">
    <property type="protein sequence ID" value="MDA7086091.1"/>
    <property type="molecule type" value="Genomic_DNA"/>
</dbReference>
<feature type="domain" description="ODP" evidence="1">
    <location>
        <begin position="23"/>
        <end position="217"/>
    </location>
</feature>